<name>A0AAJ7TAQ3_PETMA</name>
<protein>
    <submittedName>
        <fullName evidence="4">Meckelin isoform X1</fullName>
    </submittedName>
</protein>
<dbReference type="GO" id="GO:0036038">
    <property type="term" value="C:MKS complex"/>
    <property type="evidence" value="ECO:0007669"/>
    <property type="project" value="InterPro"/>
</dbReference>
<evidence type="ECO:0000256" key="1">
    <source>
        <dbReference type="SAM" id="Phobius"/>
    </source>
</evidence>
<accession>A0AAJ7TAQ3</accession>
<dbReference type="KEGG" id="pmrn:116944106"/>
<dbReference type="Proteomes" id="UP001318040">
    <property type="component" value="Chromosome 20"/>
</dbReference>
<dbReference type="PANTHER" id="PTHR21274">
    <property type="entry name" value="MECKELIN"/>
    <property type="match status" value="1"/>
</dbReference>
<feature type="chain" id="PRO_5042607319" evidence="2">
    <location>
        <begin position="32"/>
        <end position="949"/>
    </location>
</feature>
<dbReference type="InterPro" id="IPR019170">
    <property type="entry name" value="Meckelin"/>
</dbReference>
<feature type="transmembrane region" description="Helical" evidence="1">
    <location>
        <begin position="568"/>
        <end position="598"/>
    </location>
</feature>
<dbReference type="CTD" id="91147"/>
<dbReference type="GO" id="GO:0060271">
    <property type="term" value="P:cilium assembly"/>
    <property type="evidence" value="ECO:0007669"/>
    <property type="project" value="InterPro"/>
</dbReference>
<organism evidence="3 4">
    <name type="scientific">Petromyzon marinus</name>
    <name type="common">Sea lamprey</name>
    <dbReference type="NCBI Taxonomy" id="7757"/>
    <lineage>
        <taxon>Eukaryota</taxon>
        <taxon>Metazoa</taxon>
        <taxon>Chordata</taxon>
        <taxon>Craniata</taxon>
        <taxon>Vertebrata</taxon>
        <taxon>Cyclostomata</taxon>
        <taxon>Hyperoartia</taxon>
        <taxon>Petromyzontiformes</taxon>
        <taxon>Petromyzontidae</taxon>
        <taxon>Petromyzon</taxon>
    </lineage>
</organism>
<keyword evidence="1" id="KW-0812">Transmembrane</keyword>
<evidence type="ECO:0000256" key="2">
    <source>
        <dbReference type="SAM" id="SignalP"/>
    </source>
</evidence>
<dbReference type="AlphaFoldDB" id="A0AAJ7TAQ3"/>
<evidence type="ECO:0000313" key="4">
    <source>
        <dbReference type="RefSeq" id="XP_032813421.1"/>
    </source>
</evidence>
<reference evidence="4" key="1">
    <citation type="submission" date="2025-08" db="UniProtKB">
        <authorList>
            <consortium name="RefSeq"/>
        </authorList>
    </citation>
    <scope>IDENTIFICATION</scope>
    <source>
        <tissue evidence="4">Sperm</tissue>
    </source>
</reference>
<keyword evidence="1" id="KW-1133">Transmembrane helix</keyword>
<keyword evidence="3" id="KW-1185">Reference proteome</keyword>
<proteinExistence type="predicted"/>
<dbReference type="Pfam" id="PF09773">
    <property type="entry name" value="Meckelin"/>
    <property type="match status" value="1"/>
</dbReference>
<keyword evidence="2" id="KW-0732">Signal</keyword>
<keyword evidence="1" id="KW-0472">Membrane</keyword>
<dbReference type="RefSeq" id="XP_032813421.1">
    <property type="nucleotide sequence ID" value="XM_032957530.1"/>
</dbReference>
<sequence length="949" mass="105789">MAAAMETLVKSVTAAALLLLIAALCPRTAHATVVFELPDINTCDMTSFWNGPELRCTPCGLNAIKAPDGKSCTCGPGYRLKYDTGGSIVCESCGTNIVGQDGRTCIGCPTAFLNSVNRTCKCNNAAILVEREQNGSLLTEASCISCVNGTVPNSQGNMCVRCGDTFFNATTNSCACVNTKGGLCLYPEPISTGVLINSNWFSDNFDAARVACETYQNRTACQVLGNMCVMFMDVGALYVYCANFFLTAPSLKQVHGIQTWFENRPWIYYMSDTAASVLASTDFPVVFSLRGSGESKLRLVLGMYDIRGKFLGYKSAAGGLLQLCPGTLSRLDAAYTFGTAYAQSCTLSRITLQELFPEPIFYDPYLQFTQGGKEYMYALPVLNSNLQRGDRAPNKQSDQAQWMLMRRFFLVDALTDSNTINYASSITISITMPTNNANRTIYPPLITVDYTKFSKTSNDSLKVSFSVVYNMSQADAKLQTEIALGVLGSLAVFYAMMQTTGWRRRAGLQMVEFSSLVKFFLILAGALSNVFFIVTFGTGLYWLIIFKSAKSQQTVAVMLPTPSEERNFIIYLSCAFALKAVQFLHLIATQVSIDIFFFDWERPKGKARQGAEAASARGVSVWRTFFVANEWNELQTVRKLSPMLQLFAVLLFLKVVGFENLGLRDLGVTLLPAPNADEASWSRILRFGVASSVWLVVGAVQVIFNTIIYERFVEDKIRQFVDLCSMSNISILILENRCFGYYIHGRSVHGRADTNMEDMHANLKKEEENLCSQRGLVPGTELQTFEVALTQAARLHYDRILQPLAMMAAPPRMAGPQGGPMEQSMRAYQTMNRFLCSFVDHAHKEVDYMIRDKLLLERLTGIEFQETFDKSFLYNDESHSFSNVLYYGHEATLLLLDMLLFCIIDMGTQDFTLATIITFVVQKLFRSIRESFSRRNLVKKTLVDERFLI</sequence>
<evidence type="ECO:0000313" key="3">
    <source>
        <dbReference type="Proteomes" id="UP001318040"/>
    </source>
</evidence>
<dbReference type="PANTHER" id="PTHR21274:SF0">
    <property type="entry name" value="MECKELIN"/>
    <property type="match status" value="1"/>
</dbReference>
<feature type="transmembrane region" description="Helical" evidence="1">
    <location>
        <begin position="516"/>
        <end position="544"/>
    </location>
</feature>
<feature type="signal peptide" evidence="2">
    <location>
        <begin position="1"/>
        <end position="31"/>
    </location>
</feature>
<gene>
    <name evidence="4" type="primary">TMEM67</name>
</gene>